<dbReference type="AlphaFoldDB" id="A0A7Z0J8A0"/>
<dbReference type="GO" id="GO:0043531">
    <property type="term" value="F:ADP binding"/>
    <property type="evidence" value="ECO:0007669"/>
    <property type="project" value="InterPro"/>
</dbReference>
<protein>
    <submittedName>
        <fullName evidence="2">Tetratricopeptide (TPR) repeat protein</fullName>
    </submittedName>
</protein>
<dbReference type="SMART" id="SM00028">
    <property type="entry name" value="TPR"/>
    <property type="match status" value="5"/>
</dbReference>
<reference evidence="2 3" key="1">
    <citation type="submission" date="2020-07" db="EMBL/GenBank/DDBJ databases">
        <title>Sequencing the genomes of 1000 actinobacteria strains.</title>
        <authorList>
            <person name="Klenk H.-P."/>
        </authorList>
    </citation>
    <scope>NUCLEOTIDE SEQUENCE [LARGE SCALE GENOMIC DNA]</scope>
    <source>
        <strain evidence="2 3">DSM 44442</strain>
    </source>
</reference>
<dbReference type="SUPFAM" id="SSF52540">
    <property type="entry name" value="P-loop containing nucleoside triphosphate hydrolases"/>
    <property type="match status" value="1"/>
</dbReference>
<dbReference type="SUPFAM" id="SSF48452">
    <property type="entry name" value="TPR-like"/>
    <property type="match status" value="2"/>
</dbReference>
<evidence type="ECO:0000313" key="3">
    <source>
        <dbReference type="Proteomes" id="UP000572051"/>
    </source>
</evidence>
<dbReference type="Proteomes" id="UP000572051">
    <property type="component" value="Unassembled WGS sequence"/>
</dbReference>
<comment type="caution">
    <text evidence="2">The sequence shown here is derived from an EMBL/GenBank/DDBJ whole genome shotgun (WGS) entry which is preliminary data.</text>
</comment>
<dbReference type="Gene3D" id="1.25.40.10">
    <property type="entry name" value="Tetratricopeptide repeat domain"/>
    <property type="match status" value="1"/>
</dbReference>
<keyword evidence="3" id="KW-1185">Reference proteome</keyword>
<dbReference type="InterPro" id="IPR027417">
    <property type="entry name" value="P-loop_NTPase"/>
</dbReference>
<accession>A0A7Z0J8A0</accession>
<dbReference type="Gene3D" id="3.40.50.300">
    <property type="entry name" value="P-loop containing nucleotide triphosphate hydrolases"/>
    <property type="match status" value="1"/>
</dbReference>
<dbReference type="PANTHER" id="PTHR47691:SF3">
    <property type="entry name" value="HTH-TYPE TRANSCRIPTIONAL REGULATOR RV0890C-RELATED"/>
    <property type="match status" value="1"/>
</dbReference>
<name>A0A7Z0J8A0_9ACTN</name>
<gene>
    <name evidence="2" type="ORF">HNR10_000764</name>
</gene>
<dbReference type="EMBL" id="JACCFS010000001">
    <property type="protein sequence ID" value="NYJ32883.1"/>
    <property type="molecule type" value="Genomic_DNA"/>
</dbReference>
<dbReference type="InterPro" id="IPR019734">
    <property type="entry name" value="TPR_rpt"/>
</dbReference>
<organism evidence="2 3">
    <name type="scientific">Nocardiopsis aegyptia</name>
    <dbReference type="NCBI Taxonomy" id="220378"/>
    <lineage>
        <taxon>Bacteria</taxon>
        <taxon>Bacillati</taxon>
        <taxon>Actinomycetota</taxon>
        <taxon>Actinomycetes</taxon>
        <taxon>Streptosporangiales</taxon>
        <taxon>Nocardiopsidaceae</taxon>
        <taxon>Nocardiopsis</taxon>
    </lineage>
</organism>
<evidence type="ECO:0000259" key="1">
    <source>
        <dbReference type="Pfam" id="PF13191"/>
    </source>
</evidence>
<dbReference type="PANTHER" id="PTHR47691">
    <property type="entry name" value="REGULATOR-RELATED"/>
    <property type="match status" value="1"/>
</dbReference>
<proteinExistence type="predicted"/>
<evidence type="ECO:0000313" key="2">
    <source>
        <dbReference type="EMBL" id="NYJ32883.1"/>
    </source>
</evidence>
<dbReference type="Pfam" id="PF13191">
    <property type="entry name" value="AAA_16"/>
    <property type="match status" value="1"/>
</dbReference>
<dbReference type="RefSeq" id="WP_179820859.1">
    <property type="nucleotide sequence ID" value="NZ_JACCFS010000001.1"/>
</dbReference>
<dbReference type="InterPro" id="IPR041664">
    <property type="entry name" value="AAA_16"/>
</dbReference>
<dbReference type="Pfam" id="PF13424">
    <property type="entry name" value="TPR_12"/>
    <property type="match status" value="3"/>
</dbReference>
<feature type="domain" description="Orc1-like AAA ATPase" evidence="1">
    <location>
        <begin position="49"/>
        <end position="185"/>
    </location>
</feature>
<dbReference type="InterPro" id="IPR011990">
    <property type="entry name" value="TPR-like_helical_dom_sf"/>
</dbReference>
<sequence length="723" mass="77892">MDNTIEGDPSGPTAQAGVIHGGVGHTIHHHQAPPATSALFAVPAPPDGFTGRTDQLRELLDRLDPSPADRARVPQGVGAVVSALAGMGGVGKTALALQAAATAAGRGWFCAQLFVDLHSYTPTTPPVEAAAALDVLLRQAGVDPDDIPSGLEERSAFYRSALHALSQADEHCRPVLVVADNAHTLAQVEPLLPGSGGHRLLVTSRERLAVGGHQPLALDTLPEDEAVDLLKARLGSADARCGDAEGLAALAGRCGYLPLALKIAAALLARTPTVEPGRLAQRLAEVSRFSDGRDDLAAVFEASLTHLPQGHVRVFALLGTNPGPDLSTAAAAALTGLGPEEVEAVLEELAAAHLLTAHPGGRWSMHDLLVGHARTLPLPAPGPDDGVGEDTDARHQALVRLLDFYTAVADAADDHLRALPGHTPPELFTDRQQALGRLEAEYDNLINAVQAAYTHGHTTTAIRLPSILGEYLNRCRRFEDAITVHTQAQEAAQQVGDVHGEATAWNNLGSALQQVRRFEEAIHAHHRAHEAFHEAGNTYSQASVWNNLGLALQQMGWFDKAIVAHQHARDTFHQVGDAHGEATAWNSLGLTLTELGRFGEAIDAHRRACDAYHQLGDTFGEAMAWGNLGIALQEVGRFEEAIDAHQRARDTFHQREDVHGEAMAWASLGTALQKTKRTQQAREAFEQAVRGFRDTHDEYRLTTTQRNLDQLRQRRSWWRIWER</sequence>
<dbReference type="PRINTS" id="PR00364">
    <property type="entry name" value="DISEASERSIST"/>
</dbReference>